<protein>
    <submittedName>
        <fullName evidence="1">Uncharacterized protein</fullName>
    </submittedName>
</protein>
<reference evidence="1 2" key="1">
    <citation type="submission" date="2018-11" db="EMBL/GenBank/DDBJ databases">
        <authorList>
            <consortium name="Pathogen Informatics"/>
        </authorList>
    </citation>
    <scope>NUCLEOTIDE SEQUENCE [LARGE SCALE GENOMIC DNA]</scope>
    <source>
        <strain>Denwood</strain>
        <strain evidence="2">Zambia</strain>
    </source>
</reference>
<gene>
    <name evidence="1" type="ORF">SMTD_LOCUS15942</name>
</gene>
<organism evidence="1 2">
    <name type="scientific">Schistosoma mattheei</name>
    <dbReference type="NCBI Taxonomy" id="31246"/>
    <lineage>
        <taxon>Eukaryota</taxon>
        <taxon>Metazoa</taxon>
        <taxon>Spiralia</taxon>
        <taxon>Lophotrochozoa</taxon>
        <taxon>Platyhelminthes</taxon>
        <taxon>Trematoda</taxon>
        <taxon>Digenea</taxon>
        <taxon>Strigeidida</taxon>
        <taxon>Schistosomatoidea</taxon>
        <taxon>Schistosomatidae</taxon>
        <taxon>Schistosoma</taxon>
    </lineage>
</organism>
<proteinExistence type="predicted"/>
<keyword evidence="2" id="KW-1185">Reference proteome</keyword>
<dbReference type="EMBL" id="UZAL01036512">
    <property type="protein sequence ID" value="VDP69954.1"/>
    <property type="molecule type" value="Genomic_DNA"/>
</dbReference>
<accession>A0A183PNK5</accession>
<evidence type="ECO:0000313" key="1">
    <source>
        <dbReference type="EMBL" id="VDP69954.1"/>
    </source>
</evidence>
<dbReference type="Proteomes" id="UP000269396">
    <property type="component" value="Unassembled WGS sequence"/>
</dbReference>
<dbReference type="AlphaFoldDB" id="A0A183PNK5"/>
<evidence type="ECO:0000313" key="2">
    <source>
        <dbReference type="Proteomes" id="UP000269396"/>
    </source>
</evidence>
<name>A0A183PNK5_9TREM</name>
<sequence>MAEFCDVMNISCSSTYSVNMTIIMQNDWDF</sequence>